<dbReference type="Pfam" id="PF13960">
    <property type="entry name" value="DUF4218"/>
    <property type="match status" value="1"/>
</dbReference>
<reference evidence="4" key="2">
    <citation type="submission" date="2022-01" db="EMBL/GenBank/DDBJ databases">
        <authorList>
            <person name="Yamashiro T."/>
            <person name="Shiraishi A."/>
            <person name="Satake H."/>
            <person name="Nakayama K."/>
        </authorList>
    </citation>
    <scope>NUCLEOTIDE SEQUENCE</scope>
</reference>
<name>A0ABQ5HNR5_9ASTR</name>
<feature type="region of interest" description="Disordered" evidence="1">
    <location>
        <begin position="844"/>
        <end position="889"/>
    </location>
</feature>
<dbReference type="EMBL" id="BQNB010019825">
    <property type="protein sequence ID" value="GJT89439.1"/>
    <property type="molecule type" value="Genomic_DNA"/>
</dbReference>
<sequence>MSVDRSWMKRRINPDDGSVTQEFKDGVKESLEFAFNHPRVAHQDDVTNDGVQGANVNRYTDMVIDAAGPELRRDFTKEAPNPEAAAFFKLLHCADEPLWDGCKNHTRLSAVSQLMNCKSDYNMSESCYNRIISLVKSMLPQDAVLPDDFYQSKKMVKKLILKYEKIHACPNDCMLYWKEHKHRTKCVVCGHARYKERKRDGRNVRLGLSTDGFNPFGHSSIPYSCWPVFVTPYNLPPWMCMKEEVLFLTLIIPGPNNPGNNIDIYLRPLIDELKLLWDGVTTYDVSREQNFQMKAALLWTINDFPAYGMLSGWSTHGKMSCPYCMENTKAFTLKHGGKPSFFDCHRQFLPDNHPYRKDKDNFFVGRVDYDDPPPRLVGDAILRRLNDFPQMMDVKGKTKDNVKSRLDMKQYCKRPNLNMFEHQGKLMKPKAQYTLSRPQVKTVYSKHIETLEKNIVETLCKLEKIFPPSFFDSMEHLPIHLAYEARVGGPEQYRWMYPFERCMMNLKKKVRNRARVEGSICEAYLIQETSNFCSLYFEPDVQTKLNRVQRNDDGGYVGDNNNLHVFRYPCRPFGKSVEMLLNEDDFKAAERYVLLNCTEMMPFVEEFDKLMIDNNPNIGDGELDQLRDLQFSKWVKKRVCQDMEIDIKIRDLCSGPNRYATFYNSCFVNGYKFHTNDHCQNKTTVNSGVCIKGSTYNEFEKDYFGILLNVVQLHYVGNKRVTLFLCHWYDNEKGITVDGKHGLVDVNSKSKLGGNDPFVLAEQAQQVYYTPYPSRKRSRSDWLAVCKTTARSSYNTMSNIVEEDEAVPTAEGFFQENEMPSPTVVGLDVDLDDVITLPSTEVKEVEHEDVPTHIINPSNSELDPDDEEEFMDEDEDEDDGYYSSSSDNE</sequence>
<protein>
    <submittedName>
        <fullName evidence="4">Transposon, En/Spm-like protein</fullName>
    </submittedName>
</protein>
<dbReference type="PANTHER" id="PTHR48258">
    <property type="entry name" value="DUF4218 DOMAIN-CONTAINING PROTEIN-RELATED"/>
    <property type="match status" value="1"/>
</dbReference>
<evidence type="ECO:0000259" key="3">
    <source>
        <dbReference type="Pfam" id="PF13960"/>
    </source>
</evidence>
<evidence type="ECO:0000259" key="2">
    <source>
        <dbReference type="Pfam" id="PF13952"/>
    </source>
</evidence>
<gene>
    <name evidence="4" type="ORF">Tco_1071156</name>
</gene>
<dbReference type="InterPro" id="IPR025452">
    <property type="entry name" value="DUF4218"/>
</dbReference>
<dbReference type="Pfam" id="PF13952">
    <property type="entry name" value="DUF4216"/>
    <property type="match status" value="1"/>
</dbReference>
<dbReference type="Proteomes" id="UP001151760">
    <property type="component" value="Unassembled WGS sequence"/>
</dbReference>
<evidence type="ECO:0000313" key="5">
    <source>
        <dbReference type="Proteomes" id="UP001151760"/>
    </source>
</evidence>
<keyword evidence="5" id="KW-1185">Reference proteome</keyword>
<feature type="domain" description="DUF4216" evidence="2">
    <location>
        <begin position="712"/>
        <end position="785"/>
    </location>
</feature>
<evidence type="ECO:0000256" key="1">
    <source>
        <dbReference type="SAM" id="MobiDB-lite"/>
    </source>
</evidence>
<evidence type="ECO:0000313" key="4">
    <source>
        <dbReference type="EMBL" id="GJT89439.1"/>
    </source>
</evidence>
<feature type="domain" description="DUF4218" evidence="3">
    <location>
        <begin position="441"/>
        <end position="551"/>
    </location>
</feature>
<dbReference type="PANTHER" id="PTHR48258:SF3">
    <property type="entry name" value="FK506-BINDING PROTEIN 4-LIKE ISOFORM X1"/>
    <property type="match status" value="1"/>
</dbReference>
<dbReference type="Pfam" id="PF02992">
    <property type="entry name" value="Transposase_21"/>
    <property type="match status" value="1"/>
</dbReference>
<dbReference type="InterPro" id="IPR004242">
    <property type="entry name" value="Transposase_21"/>
</dbReference>
<dbReference type="InterPro" id="IPR025312">
    <property type="entry name" value="DUF4216"/>
</dbReference>
<accession>A0ABQ5HNR5</accession>
<feature type="compositionally biased region" description="Acidic residues" evidence="1">
    <location>
        <begin position="862"/>
        <end position="880"/>
    </location>
</feature>
<proteinExistence type="predicted"/>
<reference evidence="4" key="1">
    <citation type="journal article" date="2022" name="Int. J. Mol. Sci.">
        <title>Draft Genome of Tanacetum Coccineum: Genomic Comparison of Closely Related Tanacetum-Family Plants.</title>
        <authorList>
            <person name="Yamashiro T."/>
            <person name="Shiraishi A."/>
            <person name="Nakayama K."/>
            <person name="Satake H."/>
        </authorList>
    </citation>
    <scope>NUCLEOTIDE SEQUENCE</scope>
</reference>
<comment type="caution">
    <text evidence="4">The sequence shown here is derived from an EMBL/GenBank/DDBJ whole genome shotgun (WGS) entry which is preliminary data.</text>
</comment>
<organism evidence="4 5">
    <name type="scientific">Tanacetum coccineum</name>
    <dbReference type="NCBI Taxonomy" id="301880"/>
    <lineage>
        <taxon>Eukaryota</taxon>
        <taxon>Viridiplantae</taxon>
        <taxon>Streptophyta</taxon>
        <taxon>Embryophyta</taxon>
        <taxon>Tracheophyta</taxon>
        <taxon>Spermatophyta</taxon>
        <taxon>Magnoliopsida</taxon>
        <taxon>eudicotyledons</taxon>
        <taxon>Gunneridae</taxon>
        <taxon>Pentapetalae</taxon>
        <taxon>asterids</taxon>
        <taxon>campanulids</taxon>
        <taxon>Asterales</taxon>
        <taxon>Asteraceae</taxon>
        <taxon>Asteroideae</taxon>
        <taxon>Anthemideae</taxon>
        <taxon>Anthemidinae</taxon>
        <taxon>Tanacetum</taxon>
    </lineage>
</organism>